<dbReference type="AlphaFoldDB" id="A0AAW1KEZ1"/>
<dbReference type="EMBL" id="JASPKY010000248">
    <property type="protein sequence ID" value="KAK9716999.1"/>
    <property type="molecule type" value="Genomic_DNA"/>
</dbReference>
<accession>A0AAW1KEZ1</accession>
<sequence length="124" mass="14006">MMADLSKTCAVSKTLKTSTVKMITTRKSVAHLVITEMRLYIQKHWEFINQKIESNWKGLTSSFFRSLLCPNLFDLGARASPGCKFTRMLPSLQLPNVSVRASPGCKFTRMLPSLQLPNVSVIWV</sequence>
<gene>
    <name evidence="1" type="ORF">QE152_g24410</name>
</gene>
<dbReference type="Proteomes" id="UP001458880">
    <property type="component" value="Unassembled WGS sequence"/>
</dbReference>
<proteinExistence type="predicted"/>
<keyword evidence="2" id="KW-1185">Reference proteome</keyword>
<evidence type="ECO:0000313" key="1">
    <source>
        <dbReference type="EMBL" id="KAK9716999.1"/>
    </source>
</evidence>
<name>A0AAW1KEZ1_POPJA</name>
<comment type="caution">
    <text evidence="1">The sequence shown here is derived from an EMBL/GenBank/DDBJ whole genome shotgun (WGS) entry which is preliminary data.</text>
</comment>
<reference evidence="1 2" key="1">
    <citation type="journal article" date="2024" name="BMC Genomics">
        <title>De novo assembly and annotation of Popillia japonica's genome with initial clues to its potential as an invasive pest.</title>
        <authorList>
            <person name="Cucini C."/>
            <person name="Boschi S."/>
            <person name="Funari R."/>
            <person name="Cardaioli E."/>
            <person name="Iannotti N."/>
            <person name="Marturano G."/>
            <person name="Paoli F."/>
            <person name="Bruttini M."/>
            <person name="Carapelli A."/>
            <person name="Frati F."/>
            <person name="Nardi F."/>
        </authorList>
    </citation>
    <scope>NUCLEOTIDE SEQUENCE [LARGE SCALE GENOMIC DNA]</scope>
    <source>
        <strain evidence="1">DMR45628</strain>
    </source>
</reference>
<evidence type="ECO:0000313" key="2">
    <source>
        <dbReference type="Proteomes" id="UP001458880"/>
    </source>
</evidence>
<organism evidence="1 2">
    <name type="scientific">Popillia japonica</name>
    <name type="common">Japanese beetle</name>
    <dbReference type="NCBI Taxonomy" id="7064"/>
    <lineage>
        <taxon>Eukaryota</taxon>
        <taxon>Metazoa</taxon>
        <taxon>Ecdysozoa</taxon>
        <taxon>Arthropoda</taxon>
        <taxon>Hexapoda</taxon>
        <taxon>Insecta</taxon>
        <taxon>Pterygota</taxon>
        <taxon>Neoptera</taxon>
        <taxon>Endopterygota</taxon>
        <taxon>Coleoptera</taxon>
        <taxon>Polyphaga</taxon>
        <taxon>Scarabaeiformia</taxon>
        <taxon>Scarabaeidae</taxon>
        <taxon>Rutelinae</taxon>
        <taxon>Popillia</taxon>
    </lineage>
</organism>
<protein>
    <submittedName>
        <fullName evidence="1">Uncharacterized protein</fullName>
    </submittedName>
</protein>